<evidence type="ECO:0000313" key="9">
    <source>
        <dbReference type="EMBL" id="VDN11296.1"/>
    </source>
</evidence>
<comment type="similarity">
    <text evidence="2">Belongs to the pyrimidine 5'-nucleotidase family.</text>
</comment>
<evidence type="ECO:0000256" key="4">
    <source>
        <dbReference type="ARBA" id="ARBA00022723"/>
    </source>
</evidence>
<dbReference type="GO" id="GO:0000166">
    <property type="term" value="F:nucleotide binding"/>
    <property type="evidence" value="ECO:0007669"/>
    <property type="project" value="UniProtKB-KW"/>
</dbReference>
<keyword evidence="4" id="KW-0479">Metal-binding</keyword>
<sequence length="249" mass="28070">MHIKYPDALKGKPARMIALGKDNLQVGRLLDVHVASQVISDFDWTVSKFVHKGEPTSTSYGIFELSPDMTSETQNQIRTLHQTYEPVEKDATIPVSTKSPLMLEWWDLWHKAIIMSNIHKDTLKATVNQCNLALRDYVKDLMVQLHKENVPILIFSAGIGNVIELLLERFHLCFDNVRVVSNFMDFNDEDLLIGFQDPVIHTFNKTVLSISDSDYIKKVLSKRSSVILLGDSSADPSITDGILGEDVDS</sequence>
<organism evidence="9 10">
    <name type="scientific">Dibothriocephalus latus</name>
    <name type="common">Fish tapeworm</name>
    <name type="synonym">Diphyllobothrium latum</name>
    <dbReference type="NCBI Taxonomy" id="60516"/>
    <lineage>
        <taxon>Eukaryota</taxon>
        <taxon>Metazoa</taxon>
        <taxon>Spiralia</taxon>
        <taxon>Lophotrochozoa</taxon>
        <taxon>Platyhelminthes</taxon>
        <taxon>Cestoda</taxon>
        <taxon>Eucestoda</taxon>
        <taxon>Diphyllobothriidea</taxon>
        <taxon>Diphyllobothriidae</taxon>
        <taxon>Dibothriocephalus</taxon>
    </lineage>
</organism>
<evidence type="ECO:0000256" key="2">
    <source>
        <dbReference type="ARBA" id="ARBA00008389"/>
    </source>
</evidence>
<protein>
    <recommendedName>
        <fullName evidence="3">5'-nucleotidase</fullName>
        <ecNumber evidence="3">3.1.3.5</ecNumber>
    </recommendedName>
</protein>
<evidence type="ECO:0000256" key="5">
    <source>
        <dbReference type="ARBA" id="ARBA00022741"/>
    </source>
</evidence>
<name>A0A3P7P0B1_DIBLA</name>
<proteinExistence type="inferred from homology"/>
<dbReference type="InterPro" id="IPR036412">
    <property type="entry name" value="HAD-like_sf"/>
</dbReference>
<keyword evidence="7" id="KW-0460">Magnesium</keyword>
<dbReference type="EC" id="3.1.3.5" evidence="3"/>
<dbReference type="InterPro" id="IPR023214">
    <property type="entry name" value="HAD_sf"/>
</dbReference>
<dbReference type="InterPro" id="IPR006434">
    <property type="entry name" value="Pyrimidine_nucleotidase_eu"/>
</dbReference>
<dbReference type="PANTHER" id="PTHR13045">
    <property type="entry name" value="5'-NUCLEOTIDASE"/>
    <property type="match status" value="1"/>
</dbReference>
<accession>A0A3P7P0B1</accession>
<keyword evidence="6" id="KW-0378">Hydrolase</keyword>
<evidence type="ECO:0000256" key="6">
    <source>
        <dbReference type="ARBA" id="ARBA00022801"/>
    </source>
</evidence>
<evidence type="ECO:0000256" key="1">
    <source>
        <dbReference type="ARBA" id="ARBA00000815"/>
    </source>
</evidence>
<dbReference type="AlphaFoldDB" id="A0A3P7P0B1"/>
<dbReference type="EMBL" id="UYRU01051150">
    <property type="protein sequence ID" value="VDN11296.1"/>
    <property type="molecule type" value="Genomic_DNA"/>
</dbReference>
<dbReference type="GO" id="GO:0005737">
    <property type="term" value="C:cytoplasm"/>
    <property type="evidence" value="ECO:0007669"/>
    <property type="project" value="InterPro"/>
</dbReference>
<dbReference type="GO" id="GO:0008253">
    <property type="term" value="F:5'-nucleotidase activity"/>
    <property type="evidence" value="ECO:0007669"/>
    <property type="project" value="UniProtKB-EC"/>
</dbReference>
<dbReference type="Proteomes" id="UP000281553">
    <property type="component" value="Unassembled WGS sequence"/>
</dbReference>
<dbReference type="GO" id="GO:0009117">
    <property type="term" value="P:nucleotide metabolic process"/>
    <property type="evidence" value="ECO:0007669"/>
    <property type="project" value="UniProtKB-KW"/>
</dbReference>
<evidence type="ECO:0000256" key="8">
    <source>
        <dbReference type="ARBA" id="ARBA00023080"/>
    </source>
</evidence>
<dbReference type="OrthoDB" id="10014216at2759"/>
<evidence type="ECO:0000313" key="10">
    <source>
        <dbReference type="Proteomes" id="UP000281553"/>
    </source>
</evidence>
<evidence type="ECO:0000256" key="7">
    <source>
        <dbReference type="ARBA" id="ARBA00022842"/>
    </source>
</evidence>
<keyword evidence="8" id="KW-0546">Nucleotide metabolism</keyword>
<dbReference type="PANTHER" id="PTHR13045:SF0">
    <property type="entry name" value="7-METHYLGUANOSINE PHOSPHATE-SPECIFIC 5'-NUCLEOTIDASE"/>
    <property type="match status" value="1"/>
</dbReference>
<dbReference type="SUPFAM" id="SSF56784">
    <property type="entry name" value="HAD-like"/>
    <property type="match status" value="1"/>
</dbReference>
<dbReference type="Gene3D" id="3.40.50.1000">
    <property type="entry name" value="HAD superfamily/HAD-like"/>
    <property type="match status" value="1"/>
</dbReference>
<comment type="catalytic activity">
    <reaction evidence="1">
        <text>a ribonucleoside 5'-phosphate + H2O = a ribonucleoside + phosphate</text>
        <dbReference type="Rhea" id="RHEA:12484"/>
        <dbReference type="ChEBI" id="CHEBI:15377"/>
        <dbReference type="ChEBI" id="CHEBI:18254"/>
        <dbReference type="ChEBI" id="CHEBI:43474"/>
        <dbReference type="ChEBI" id="CHEBI:58043"/>
        <dbReference type="EC" id="3.1.3.5"/>
    </reaction>
</comment>
<evidence type="ECO:0000256" key="3">
    <source>
        <dbReference type="ARBA" id="ARBA00012643"/>
    </source>
</evidence>
<dbReference type="Pfam" id="PF05822">
    <property type="entry name" value="UMPH-1"/>
    <property type="match status" value="1"/>
</dbReference>
<dbReference type="SFLD" id="SFLDG01128">
    <property type="entry name" value="C1.4:_5'-Nucleotidase_Like"/>
    <property type="match status" value="1"/>
</dbReference>
<gene>
    <name evidence="9" type="ORF">DILT_LOCUS7127</name>
</gene>
<dbReference type="SFLD" id="SFLDS00003">
    <property type="entry name" value="Haloacid_Dehalogenase"/>
    <property type="match status" value="1"/>
</dbReference>
<keyword evidence="5" id="KW-0547">Nucleotide-binding</keyword>
<dbReference type="GO" id="GO:0000287">
    <property type="term" value="F:magnesium ion binding"/>
    <property type="evidence" value="ECO:0007669"/>
    <property type="project" value="InterPro"/>
</dbReference>
<reference evidence="9 10" key="1">
    <citation type="submission" date="2018-11" db="EMBL/GenBank/DDBJ databases">
        <authorList>
            <consortium name="Pathogen Informatics"/>
        </authorList>
    </citation>
    <scope>NUCLEOTIDE SEQUENCE [LARGE SCALE GENOMIC DNA]</scope>
</reference>
<keyword evidence="10" id="KW-1185">Reference proteome</keyword>
<feature type="non-terminal residue" evidence="9">
    <location>
        <position position="249"/>
    </location>
</feature>